<sequence length="359" mass="39312">MMPIVAMLVVLLLGGCVGDPQGEMPGLYREQGVVGEPKIQFLGVGGWLLHWGGEGVMLAPSFSNPDSLNSGLLPPLRVVADHKRIDRYMPRADDVTMLLIGHGHYDHLLDVPWVMEKHSPRALAYGSSSVAHMLRAMVDPLRVVNAQWAMARPRQVDGAWLPPTGGSWLYSTGRRVRAMPIQSLHAGHVAGINLIPGGYVVDLEYTPVYVWQWKPGQSMAWLIDLLDERGEPVYRLHYQDSGAPPPFGFPPALADGKAIDVEILSAASWTQVRDYPGGLLTVSRPRMVLIGHWENFFGSDPYRPRPLPGLKLQPFLDTVACHVARGVPVILPAPLAVIPLPPAYPTARAVSCPVARQVE</sequence>
<dbReference type="AlphaFoldDB" id="A0A0D5Y2I8"/>
<reference evidence="1 2" key="1">
    <citation type="journal article" date="2015" name="Mol. Plant Microbe Interact.">
        <title>Comparative Genomic Analysis of Pseudomonas chlororaphis PCL1606 Reveals New Insight into Antifungal Compounds Involved in Biocontrol.</title>
        <authorList>
            <person name="Calderon C.E."/>
            <person name="Ramos C."/>
            <person name="de Vicente A."/>
            <person name="Cazorla F.M."/>
        </authorList>
    </citation>
    <scope>NUCLEOTIDE SEQUENCE [LARGE SCALE GENOMIC DNA]</scope>
    <source>
        <strain evidence="1 2">PCL1606</strain>
    </source>
</reference>
<name>A0A0D5Y2I8_9PSED</name>
<gene>
    <name evidence="1" type="ORF">PCL1606_37460</name>
</gene>
<accession>A0A0D5Y2I8</accession>
<dbReference type="EMBL" id="CP011110">
    <property type="protein sequence ID" value="AKA25197.1"/>
    <property type="molecule type" value="Genomic_DNA"/>
</dbReference>
<proteinExistence type="predicted"/>
<evidence type="ECO:0000313" key="2">
    <source>
        <dbReference type="Proteomes" id="UP000032748"/>
    </source>
</evidence>
<dbReference type="KEGG" id="pcz:PCL1606_37460"/>
<organism evidence="1 2">
    <name type="scientific">Pseudomonas chlororaphis</name>
    <dbReference type="NCBI Taxonomy" id="587753"/>
    <lineage>
        <taxon>Bacteria</taxon>
        <taxon>Pseudomonadati</taxon>
        <taxon>Pseudomonadota</taxon>
        <taxon>Gammaproteobacteria</taxon>
        <taxon>Pseudomonadales</taxon>
        <taxon>Pseudomonadaceae</taxon>
        <taxon>Pseudomonas</taxon>
    </lineage>
</organism>
<dbReference type="Proteomes" id="UP000032748">
    <property type="component" value="Chromosome"/>
</dbReference>
<evidence type="ECO:0000313" key="1">
    <source>
        <dbReference type="EMBL" id="AKA25197.1"/>
    </source>
</evidence>
<dbReference type="InterPro" id="IPR036866">
    <property type="entry name" value="RibonucZ/Hydroxyglut_hydro"/>
</dbReference>
<dbReference type="Gene3D" id="3.60.15.10">
    <property type="entry name" value="Ribonuclease Z/Hydroxyacylglutathione hydrolase-like"/>
    <property type="match status" value="1"/>
</dbReference>
<dbReference type="PATRIC" id="fig|587753.10.peg.3733"/>
<dbReference type="SUPFAM" id="SSF56281">
    <property type="entry name" value="Metallo-hydrolase/oxidoreductase"/>
    <property type="match status" value="1"/>
</dbReference>
<protein>
    <recommendedName>
        <fullName evidence="3">Metallo-beta-lactamase domain-containing protein</fullName>
    </recommendedName>
</protein>
<evidence type="ECO:0008006" key="3">
    <source>
        <dbReference type="Google" id="ProtNLM"/>
    </source>
</evidence>